<dbReference type="PIRSF" id="PIRSF000429">
    <property type="entry name" value="Ac-CoA_Ac_transf"/>
    <property type="match status" value="1"/>
</dbReference>
<proteinExistence type="predicted"/>
<feature type="domain" description="Thiolase C-terminal" evidence="2">
    <location>
        <begin position="272"/>
        <end position="405"/>
    </location>
</feature>
<dbReference type="InterPro" id="IPR016039">
    <property type="entry name" value="Thiolase-like"/>
</dbReference>
<evidence type="ECO:0000259" key="1">
    <source>
        <dbReference type="Pfam" id="PF00108"/>
    </source>
</evidence>
<dbReference type="InterPro" id="IPR002155">
    <property type="entry name" value="Thiolase"/>
</dbReference>
<organism evidence="3 4">
    <name type="scientific">Peribacillus faecalis</name>
    <dbReference type="NCBI Taxonomy" id="2772559"/>
    <lineage>
        <taxon>Bacteria</taxon>
        <taxon>Bacillati</taxon>
        <taxon>Bacillota</taxon>
        <taxon>Bacilli</taxon>
        <taxon>Bacillales</taxon>
        <taxon>Bacillaceae</taxon>
        <taxon>Peribacillus</taxon>
    </lineage>
</organism>
<evidence type="ECO:0000259" key="2">
    <source>
        <dbReference type="Pfam" id="PF22691"/>
    </source>
</evidence>
<dbReference type="NCBIfam" id="NF004936">
    <property type="entry name" value="PRK06289.1"/>
    <property type="match status" value="1"/>
</dbReference>
<dbReference type="InterPro" id="IPR055140">
    <property type="entry name" value="Thiolase_C_2"/>
</dbReference>
<gene>
    <name evidence="3" type="ORF">IEO70_02410</name>
</gene>
<dbReference type="Proteomes" id="UP000602076">
    <property type="component" value="Unassembled WGS sequence"/>
</dbReference>
<dbReference type="Gene3D" id="3.40.47.10">
    <property type="match status" value="1"/>
</dbReference>
<dbReference type="GO" id="GO:0016747">
    <property type="term" value="F:acyltransferase activity, transferring groups other than amino-acyl groups"/>
    <property type="evidence" value="ECO:0007669"/>
    <property type="project" value="InterPro"/>
</dbReference>
<protein>
    <submittedName>
        <fullName evidence="3">Thiolase domain-containing protein</fullName>
    </submittedName>
</protein>
<keyword evidence="4" id="KW-1185">Reference proteome</keyword>
<sequence>MMSKVYVLGGYQTDFSQKWSGEDALFRLMKETTIQALTSVQILPSEVEAAHIGNFAGELFTGQGQLGGLFASIHPDLSTIPTSRHEAACASGSIALLSGAADIEAGRYDLVCVLGVEQMKNVSTRKAAEYLGAASWVGREAQEAEFPWPYLFSQLVDFYDERYGIQYEHLGKIAEINLTNAKRNPLAQTRNWQQDANNFTNDDACNPVVEGLIRKNDCGRTTDGGAAIFLASERFAAQYAKRNGMTIEQIPFIKGWGHRTAPMLLADKLKRSSESAYVFPHVRQAIQDAFKRAHIAAVEQIDGIELHDCFTITEYMVIDHFGLTEPGASWRAIEDGTIEFGGKLPINPSGGLIGSGHPVGATGVRMLLDAFKQVTGKAENYQVEGAKTFATLNIGGSTTTVVCFVIGL</sequence>
<dbReference type="SUPFAM" id="SSF53901">
    <property type="entry name" value="Thiolase-like"/>
    <property type="match status" value="1"/>
</dbReference>
<evidence type="ECO:0000313" key="3">
    <source>
        <dbReference type="EMBL" id="MBD3107205.1"/>
    </source>
</evidence>
<dbReference type="EMBL" id="JACXSI010000004">
    <property type="protein sequence ID" value="MBD3107205.1"/>
    <property type="molecule type" value="Genomic_DNA"/>
</dbReference>
<comment type="caution">
    <text evidence="3">The sequence shown here is derived from an EMBL/GenBank/DDBJ whole genome shotgun (WGS) entry which is preliminary data.</text>
</comment>
<dbReference type="Pfam" id="PF00108">
    <property type="entry name" value="Thiolase_N"/>
    <property type="match status" value="1"/>
</dbReference>
<dbReference type="PANTHER" id="PTHR42870:SF1">
    <property type="entry name" value="NON-SPECIFIC LIPID-TRANSFER PROTEIN-LIKE 2"/>
    <property type="match status" value="1"/>
</dbReference>
<dbReference type="Pfam" id="PF22691">
    <property type="entry name" value="Thiolase_C_1"/>
    <property type="match status" value="1"/>
</dbReference>
<dbReference type="PANTHER" id="PTHR42870">
    <property type="entry name" value="ACETYL-COA C-ACETYLTRANSFERASE"/>
    <property type="match status" value="1"/>
</dbReference>
<dbReference type="AlphaFoldDB" id="A0A927CX15"/>
<dbReference type="RefSeq" id="WP_190996753.1">
    <property type="nucleotide sequence ID" value="NZ_JACXSI010000004.1"/>
</dbReference>
<dbReference type="InterPro" id="IPR020616">
    <property type="entry name" value="Thiolase_N"/>
</dbReference>
<dbReference type="CDD" id="cd00829">
    <property type="entry name" value="SCP-x_thiolase"/>
    <property type="match status" value="1"/>
</dbReference>
<evidence type="ECO:0000313" key="4">
    <source>
        <dbReference type="Proteomes" id="UP000602076"/>
    </source>
</evidence>
<accession>A0A927CX15</accession>
<name>A0A927CX15_9BACI</name>
<reference evidence="3" key="1">
    <citation type="submission" date="2020-09" db="EMBL/GenBank/DDBJ databases">
        <title>Bacillus faecalis sp. nov., a moderately halophilic bacterium isolated from cow faeces.</title>
        <authorList>
            <person name="Jiang L."/>
            <person name="Lee J."/>
        </authorList>
    </citation>
    <scope>NUCLEOTIDE SEQUENCE</scope>
    <source>
        <strain evidence="3">AGMB 02131</strain>
    </source>
</reference>
<feature type="domain" description="Thiolase N-terminal" evidence="1">
    <location>
        <begin position="6"/>
        <end position="180"/>
    </location>
</feature>